<dbReference type="InParanoid" id="V5GH82"/>
<feature type="non-terminal residue" evidence="1">
    <location>
        <position position="183"/>
    </location>
</feature>
<dbReference type="EMBL" id="BAUL01000679">
    <property type="protein sequence ID" value="GAE00303.1"/>
    <property type="molecule type" value="Genomic_DNA"/>
</dbReference>
<dbReference type="Proteomes" id="UP000018001">
    <property type="component" value="Unassembled WGS sequence"/>
</dbReference>
<dbReference type="OrthoDB" id="5549573at2759"/>
<dbReference type="AlphaFoldDB" id="V5GH82"/>
<evidence type="ECO:0000313" key="1">
    <source>
        <dbReference type="EMBL" id="GAE00303.1"/>
    </source>
</evidence>
<organism evidence="1 2">
    <name type="scientific">Byssochlamys spectabilis (strain No. 5 / NBRC 109023)</name>
    <name type="common">Paecilomyces variotii</name>
    <dbReference type="NCBI Taxonomy" id="1356009"/>
    <lineage>
        <taxon>Eukaryota</taxon>
        <taxon>Fungi</taxon>
        <taxon>Dikarya</taxon>
        <taxon>Ascomycota</taxon>
        <taxon>Pezizomycotina</taxon>
        <taxon>Eurotiomycetes</taxon>
        <taxon>Eurotiomycetidae</taxon>
        <taxon>Eurotiales</taxon>
        <taxon>Thermoascaceae</taxon>
        <taxon>Paecilomyces</taxon>
    </lineage>
</organism>
<protein>
    <recommendedName>
        <fullName evidence="3">Reverse transcriptase</fullName>
    </recommendedName>
</protein>
<comment type="caution">
    <text evidence="1">The sequence shown here is derived from an EMBL/GenBank/DDBJ whole genome shotgun (WGS) entry which is preliminary data.</text>
</comment>
<gene>
    <name evidence="1" type="ORF">PVAR5_9048</name>
</gene>
<evidence type="ECO:0000313" key="2">
    <source>
        <dbReference type="Proteomes" id="UP000018001"/>
    </source>
</evidence>
<name>V5GH82_BYSSN</name>
<sequence>MIRDMKRLQRRITNYQTRYWYPAPQEWIKELNAVKKSSKHTIQQFRTQTHRDRITEYSQSMHQVWGLVRWTKDHISRYLAYTPPLQGRHRIVYLPEQKADLLTETFFPNPPVANLNNIWDFPYLDEVEIPKITEPELQQVIQDAGVDKAPGPDGIPNRVLQATTDTLTLFLTSIFNHCLRRGY</sequence>
<evidence type="ECO:0008006" key="3">
    <source>
        <dbReference type="Google" id="ProtNLM"/>
    </source>
</evidence>
<dbReference type="HOGENOM" id="CLU_1478436_0_0_1"/>
<accession>V5GH82</accession>
<reference evidence="2" key="1">
    <citation type="journal article" date="2014" name="Genome Announc.">
        <title>Draft genome sequence of the formaldehyde-resistant fungus Byssochlamys spectabilis No. 5 (anamorph Paecilomyces variotii No. 5) (NBRC109023).</title>
        <authorList>
            <person name="Oka T."/>
            <person name="Ekino K."/>
            <person name="Fukuda K."/>
            <person name="Nomura Y."/>
        </authorList>
    </citation>
    <scope>NUCLEOTIDE SEQUENCE [LARGE SCALE GENOMIC DNA]</scope>
    <source>
        <strain evidence="2">No. 5 / NBRC 109023</strain>
    </source>
</reference>
<dbReference type="eggNOG" id="KOG1075">
    <property type="taxonomic scope" value="Eukaryota"/>
</dbReference>
<proteinExistence type="predicted"/>
<keyword evidence="2" id="KW-1185">Reference proteome</keyword>